<accession>A0AA39X1A3</accession>
<dbReference type="SMART" id="SM00384">
    <property type="entry name" value="AT_hook"/>
    <property type="match status" value="5"/>
</dbReference>
<dbReference type="AlphaFoldDB" id="A0AA39X1A3"/>
<keyword evidence="2" id="KW-0238">DNA-binding</keyword>
<evidence type="ECO:0000256" key="1">
    <source>
        <dbReference type="ARBA" id="ARBA00022737"/>
    </source>
</evidence>
<sequence>MEAEQDEREEERAAYHKEYLASIKKKKKSSTASPVGSYIVDCDKIEDDWPDLAEDMTADIYHTDKPGVFAATFDFGVLEGMMLISSNVDSLRRYELGDDDEDEDEDEGEQDDNSLEDSEQDEVAHAATAVGSKRKSTSTGRPRGRPPKNPKVVAAAAAATTSGRPRGRPPKNPKLAVELATPTTRPRGRPPKNPKTVAVAASTASRPRGRPPKNSKTVAAAAAAAAASNSIRPRGRPAKKAKAATTTLKYAVLLKCSETGEGQIYPTAEKGTIEFDGPNYVSFTGTVGMPCVGASVVFTARKVADIAPTARATDSWENYSEAAYEHARVSRWR</sequence>
<dbReference type="Proteomes" id="UP001174934">
    <property type="component" value="Unassembled WGS sequence"/>
</dbReference>
<proteinExistence type="predicted"/>
<dbReference type="GO" id="GO:0000785">
    <property type="term" value="C:chromatin"/>
    <property type="evidence" value="ECO:0007669"/>
    <property type="project" value="InterPro"/>
</dbReference>
<dbReference type="PRINTS" id="PR00929">
    <property type="entry name" value="ATHOOK"/>
</dbReference>
<feature type="compositionally biased region" description="Acidic residues" evidence="3">
    <location>
        <begin position="97"/>
        <end position="121"/>
    </location>
</feature>
<dbReference type="Pfam" id="PF02178">
    <property type="entry name" value="AT_hook"/>
    <property type="match status" value="5"/>
</dbReference>
<dbReference type="GO" id="GO:0005634">
    <property type="term" value="C:nucleus"/>
    <property type="evidence" value="ECO:0007669"/>
    <property type="project" value="InterPro"/>
</dbReference>
<feature type="compositionally biased region" description="Basic residues" evidence="3">
    <location>
        <begin position="132"/>
        <end position="148"/>
    </location>
</feature>
<organism evidence="4 5">
    <name type="scientific">Bombardia bombarda</name>
    <dbReference type="NCBI Taxonomy" id="252184"/>
    <lineage>
        <taxon>Eukaryota</taxon>
        <taxon>Fungi</taxon>
        <taxon>Dikarya</taxon>
        <taxon>Ascomycota</taxon>
        <taxon>Pezizomycotina</taxon>
        <taxon>Sordariomycetes</taxon>
        <taxon>Sordariomycetidae</taxon>
        <taxon>Sordariales</taxon>
        <taxon>Lasiosphaeriaceae</taxon>
        <taxon>Bombardia</taxon>
    </lineage>
</organism>
<evidence type="ECO:0000313" key="4">
    <source>
        <dbReference type="EMBL" id="KAK0625413.1"/>
    </source>
</evidence>
<evidence type="ECO:0000313" key="5">
    <source>
        <dbReference type="Proteomes" id="UP001174934"/>
    </source>
</evidence>
<evidence type="ECO:0000256" key="3">
    <source>
        <dbReference type="SAM" id="MobiDB-lite"/>
    </source>
</evidence>
<dbReference type="InterPro" id="IPR000116">
    <property type="entry name" value="HMGA"/>
</dbReference>
<feature type="region of interest" description="Disordered" evidence="3">
    <location>
        <begin position="88"/>
        <end position="216"/>
    </location>
</feature>
<keyword evidence="1" id="KW-0677">Repeat</keyword>
<protein>
    <submittedName>
        <fullName evidence="4">Uncharacterized protein</fullName>
    </submittedName>
</protein>
<reference evidence="4" key="1">
    <citation type="submission" date="2023-06" db="EMBL/GenBank/DDBJ databases">
        <title>Genome-scale phylogeny and comparative genomics of the fungal order Sordariales.</title>
        <authorList>
            <consortium name="Lawrence Berkeley National Laboratory"/>
            <person name="Hensen N."/>
            <person name="Bonometti L."/>
            <person name="Westerberg I."/>
            <person name="Brannstrom I.O."/>
            <person name="Guillou S."/>
            <person name="Cros-Aarteil S."/>
            <person name="Calhoun S."/>
            <person name="Haridas S."/>
            <person name="Kuo A."/>
            <person name="Mondo S."/>
            <person name="Pangilinan J."/>
            <person name="Riley R."/>
            <person name="LaButti K."/>
            <person name="Andreopoulos B."/>
            <person name="Lipzen A."/>
            <person name="Chen C."/>
            <person name="Yanf M."/>
            <person name="Daum C."/>
            <person name="Ng V."/>
            <person name="Clum A."/>
            <person name="Steindorff A."/>
            <person name="Ohm R."/>
            <person name="Martin F."/>
            <person name="Silar P."/>
            <person name="Natvig D."/>
            <person name="Lalanne C."/>
            <person name="Gautier V."/>
            <person name="Ament-velasquez S.L."/>
            <person name="Kruys A."/>
            <person name="Hutchinson M.I."/>
            <person name="Powell A.J."/>
            <person name="Barry K."/>
            <person name="Miller A.N."/>
            <person name="Grigoriev I.V."/>
            <person name="Debuchy R."/>
            <person name="Gladieux P."/>
            <person name="Thoren M.H."/>
            <person name="Johannesson H."/>
        </authorList>
    </citation>
    <scope>NUCLEOTIDE SEQUENCE</scope>
    <source>
        <strain evidence="4">SMH3391-2</strain>
    </source>
</reference>
<dbReference type="PRINTS" id="PR00930">
    <property type="entry name" value="HIGHMOBLTYIY"/>
</dbReference>
<evidence type="ECO:0000256" key="2">
    <source>
        <dbReference type="ARBA" id="ARBA00023125"/>
    </source>
</evidence>
<keyword evidence="5" id="KW-1185">Reference proteome</keyword>
<dbReference type="GO" id="GO:0006355">
    <property type="term" value="P:regulation of DNA-templated transcription"/>
    <property type="evidence" value="ECO:0007669"/>
    <property type="project" value="InterPro"/>
</dbReference>
<dbReference type="EMBL" id="JAULSR010000003">
    <property type="protein sequence ID" value="KAK0625413.1"/>
    <property type="molecule type" value="Genomic_DNA"/>
</dbReference>
<comment type="caution">
    <text evidence="4">The sequence shown here is derived from an EMBL/GenBank/DDBJ whole genome shotgun (WGS) entry which is preliminary data.</text>
</comment>
<dbReference type="GO" id="GO:0003677">
    <property type="term" value="F:DNA binding"/>
    <property type="evidence" value="ECO:0007669"/>
    <property type="project" value="UniProtKB-KW"/>
</dbReference>
<dbReference type="InterPro" id="IPR017956">
    <property type="entry name" value="AT_hook_DNA-bd_motif"/>
</dbReference>
<gene>
    <name evidence="4" type="ORF">B0T17DRAFT_532752</name>
</gene>
<name>A0AA39X1A3_9PEZI</name>